<dbReference type="InterPro" id="IPR019775">
    <property type="entry name" value="WD40_repeat_CS"/>
</dbReference>
<dbReference type="InterPro" id="IPR027417">
    <property type="entry name" value="P-loop_NTPase"/>
</dbReference>
<dbReference type="SUPFAM" id="SSF50956">
    <property type="entry name" value="Thermostable phytase (3-phytase)"/>
    <property type="match status" value="1"/>
</dbReference>
<dbReference type="NCBIfam" id="NF047832">
    <property type="entry name" value="caspase_w_EACC1"/>
    <property type="match status" value="1"/>
</dbReference>
<feature type="repeat" description="WD" evidence="3">
    <location>
        <begin position="1047"/>
        <end position="1073"/>
    </location>
</feature>
<feature type="repeat" description="WD" evidence="3">
    <location>
        <begin position="1179"/>
        <end position="1220"/>
    </location>
</feature>
<dbReference type="OrthoDB" id="3213539at2"/>
<feature type="repeat" description="WD" evidence="3">
    <location>
        <begin position="1402"/>
        <end position="1435"/>
    </location>
</feature>
<dbReference type="Gene3D" id="2.130.10.10">
    <property type="entry name" value="YVTN repeat-like/Quinoprotein amine dehydrogenase"/>
    <property type="match status" value="5"/>
</dbReference>
<dbReference type="SMART" id="SM00320">
    <property type="entry name" value="WD40"/>
    <property type="match status" value="12"/>
</dbReference>
<dbReference type="KEGG" id="fal:FRAAL4150"/>
<dbReference type="InterPro" id="IPR036322">
    <property type="entry name" value="WD40_repeat_dom_sf"/>
</dbReference>
<dbReference type="EMBL" id="CT573213">
    <property type="protein sequence ID" value="CAJ62792.1"/>
    <property type="molecule type" value="Genomic_DNA"/>
</dbReference>
<keyword evidence="7" id="KW-1185">Reference proteome</keyword>
<dbReference type="PANTHER" id="PTHR19848">
    <property type="entry name" value="WD40 REPEAT PROTEIN"/>
    <property type="match status" value="1"/>
</dbReference>
<dbReference type="STRING" id="326424.FRAAL4150"/>
<keyword evidence="2" id="KW-0677">Repeat</keyword>
<feature type="repeat" description="WD" evidence="3">
    <location>
        <begin position="1447"/>
        <end position="1481"/>
    </location>
</feature>
<feature type="compositionally biased region" description="Basic and acidic residues" evidence="4">
    <location>
        <begin position="412"/>
        <end position="422"/>
    </location>
</feature>
<dbReference type="SUPFAM" id="SSF50978">
    <property type="entry name" value="WD40 repeat-like"/>
    <property type="match status" value="1"/>
</dbReference>
<organism evidence="6 7">
    <name type="scientific">Frankia alni (strain DSM 45986 / CECT 9034 / ACN14a)</name>
    <dbReference type="NCBI Taxonomy" id="326424"/>
    <lineage>
        <taxon>Bacteria</taxon>
        <taxon>Bacillati</taxon>
        <taxon>Actinomycetota</taxon>
        <taxon>Actinomycetes</taxon>
        <taxon>Frankiales</taxon>
        <taxon>Frankiaceae</taxon>
        <taxon>Frankia</taxon>
    </lineage>
</organism>
<evidence type="ECO:0000259" key="5">
    <source>
        <dbReference type="Pfam" id="PF20703"/>
    </source>
</evidence>
<dbReference type="Gene3D" id="3.40.50.1460">
    <property type="match status" value="1"/>
</dbReference>
<dbReference type="PROSITE" id="PS50082">
    <property type="entry name" value="WD_REPEATS_2"/>
    <property type="match status" value="5"/>
</dbReference>
<keyword evidence="1 3" id="KW-0853">WD repeat</keyword>
<evidence type="ECO:0000256" key="1">
    <source>
        <dbReference type="ARBA" id="ARBA00022574"/>
    </source>
</evidence>
<dbReference type="Pfam" id="PF20703">
    <property type="entry name" value="nSTAND1"/>
    <property type="match status" value="1"/>
</dbReference>
<dbReference type="PROSITE" id="PS00678">
    <property type="entry name" value="WD_REPEATS_1"/>
    <property type="match status" value="3"/>
</dbReference>
<sequence>MASRRWTSADLAGEGSRILVVGAASHRPGSLLPDLPPVSTTIGDLVTTLVTDCGVPPTSITTILDPAWPHDVGSALTIAAREATDVLVVWYVGHGLVDARGELYLATHATIDLNNDDLPPEYQALPYRIVQDALSRSSARAVVVILDCCFSARATPAQVTGADDVYGFAGAQAGFLLTAAARNSRALAPAGERRTAFTGSLIDFMQSGEPGGPPWITLERAFRHLARTLPAAGHPRPHRHSADLGGDLVLGPNHAYRPPPYDEEQPSREQPADPQGTPHDEEICPYPGLEPFDTASARYFFGRDDLVADVLRRIGERLTEPKPLIVIGPSGAGKSSLLRAGVVPALRAGVPALAGSSGWPQLTIRLRVDPLDALAEPLAEVLGADAAELRARLAADPATARELARATLGRRASADGGKEPHSTADPSYPHAPSDSLNPSDRPDVGHRDPRLLLIVDQFDELFDESIHEADRTAFVRALIAVATPGEAAHAPAGREAVAAGRPAPAVVLIGVRADFYGRCAEFPELRDALEDGLVVVGPMSQDQVRHAIEGPAREVGLGLQAGLVELLLRDIGMHARSTKHDPGALPPLAHALRATWQNRSGDLLTVRGYQATGGIDGAIAATADRVYQALREADRVVARGLMLGMVRVTAGGSDDIRRSRDRADLLSEHADPDRAGVILAAFAEPSARLVTVDRDTVEIAHEALIRSWPTLRSWIDEDRAGTLVELRLTEDAHSWEMDGRDPAALYRGNRLALAVERFSPAGSASRERHRPTGRAVSADDTAAGRRTLGAIASDFLAASENAERRRTLVRRGVFTGLAVLLVLSLLASGLALAQWRSALHQRRVATARGLTAQADTLRSSDLRTSLRLGAAAMALDPTDATRASLLTTLAQPYRTGATSKHPKMVTALAVTSNGRLMASASWDQGAHGTAGLVYLWDVSDPARPVLRATMREHQGLLSALTFTPDGIYLIGAGRDDGRTVVWDVANSRRPTVTAAITVDSHVNDIALAADGHTLALAADDGRASVWDFTDRAHPHLRAVTPPLPEEVRAVAFLDDGDLLATGSREAGIAVWSLFGTKPRLLTRTSDPASGSVAQIAISPDRRTLATASEDRTAATSSVLFNISPGGDLRKLGTVASNAAIAAVAFTPDSRTLVTTSPSDQRITTWDITDRGRPVRGPELSGHTGEIGELAFSADGRMLASGGDDGSVLLWSVDRARPTPLVDLVGGGGAPALGGEDPIAAIADGPTATLWDLVDPRRPSRRGTVADPADNIAAMAISQSGRLLVTSSIGRASGLVLLWDITNPARPVRRATLTGLDHIESVSIAPSGNVMMLGAAGANATELWEVTDPARPRRLSRLPGVSQKGGGGLALSPDGRTLAAPKDDGIALWDIGDPRRPVLRSIAGGYTEWVTALAFSPDGHSLVSGDSGGVAIIWEVADPAHPVRRATLAVNQSGLTSVAFMPDSKTLVTSGYDGDTVLWDVSDLSDPARRSTLVTGNSAWTTSLIAANGRFVLTTGVGRPARLWDLTTYTESHRDPVRLACVAAGGGPDRQEWARYAPGMPYQRICPK</sequence>
<dbReference type="SUPFAM" id="SSF52129">
    <property type="entry name" value="Caspase-like"/>
    <property type="match status" value="1"/>
</dbReference>
<dbReference type="PANTHER" id="PTHR19848:SF8">
    <property type="entry name" value="F-BOX AND WD REPEAT DOMAIN CONTAINING 7"/>
    <property type="match status" value="1"/>
</dbReference>
<name>Q0RI79_FRAAA</name>
<dbReference type="PROSITE" id="PS50294">
    <property type="entry name" value="WD_REPEATS_REGION"/>
    <property type="match status" value="3"/>
</dbReference>
<feature type="domain" description="Novel STAND NTPase 1" evidence="5">
    <location>
        <begin position="285"/>
        <end position="742"/>
    </location>
</feature>
<dbReference type="Proteomes" id="UP000000657">
    <property type="component" value="Chromosome"/>
</dbReference>
<accession>Q0RI79</accession>
<dbReference type="Pfam" id="PF00400">
    <property type="entry name" value="WD40"/>
    <property type="match status" value="8"/>
</dbReference>
<proteinExistence type="predicted"/>
<feature type="repeat" description="WD" evidence="3">
    <location>
        <begin position="950"/>
        <end position="992"/>
    </location>
</feature>
<dbReference type="SUPFAM" id="SSF52540">
    <property type="entry name" value="P-loop containing nucleoside triphosphate hydrolases"/>
    <property type="match status" value="1"/>
</dbReference>
<evidence type="ECO:0000256" key="2">
    <source>
        <dbReference type="ARBA" id="ARBA00022737"/>
    </source>
</evidence>
<evidence type="ECO:0000313" key="7">
    <source>
        <dbReference type="Proteomes" id="UP000000657"/>
    </source>
</evidence>
<gene>
    <name evidence="6" type="ordered locus">FRAAL4150</name>
</gene>
<dbReference type="SUPFAM" id="SSF69322">
    <property type="entry name" value="Tricorn protease domain 2"/>
    <property type="match status" value="1"/>
</dbReference>
<dbReference type="InterPro" id="IPR015943">
    <property type="entry name" value="WD40/YVTN_repeat-like_dom_sf"/>
</dbReference>
<dbReference type="InterPro" id="IPR049052">
    <property type="entry name" value="nSTAND1"/>
</dbReference>
<feature type="region of interest" description="Disordered" evidence="4">
    <location>
        <begin position="231"/>
        <end position="284"/>
    </location>
</feature>
<dbReference type="eggNOG" id="COG4249">
    <property type="taxonomic scope" value="Bacteria"/>
</dbReference>
<evidence type="ECO:0000256" key="4">
    <source>
        <dbReference type="SAM" id="MobiDB-lite"/>
    </source>
</evidence>
<feature type="region of interest" description="Disordered" evidence="4">
    <location>
        <begin position="1353"/>
        <end position="1372"/>
    </location>
</feature>
<dbReference type="InterPro" id="IPR001680">
    <property type="entry name" value="WD40_rpt"/>
</dbReference>
<feature type="region of interest" description="Disordered" evidence="4">
    <location>
        <begin position="408"/>
        <end position="443"/>
    </location>
</feature>
<dbReference type="RefSeq" id="WP_011605278.1">
    <property type="nucleotide sequence ID" value="NC_008278.1"/>
</dbReference>
<dbReference type="eggNOG" id="COG2319">
    <property type="taxonomic scope" value="Bacteria"/>
</dbReference>
<evidence type="ECO:0000256" key="3">
    <source>
        <dbReference type="PROSITE-ProRule" id="PRU00221"/>
    </source>
</evidence>
<dbReference type="HOGENOM" id="CLU_002352_0_2_11"/>
<evidence type="ECO:0000313" key="6">
    <source>
        <dbReference type="EMBL" id="CAJ62792.1"/>
    </source>
</evidence>
<protein>
    <submittedName>
        <fullName evidence="6">WD-40 repeat protein</fullName>
    </submittedName>
</protein>
<reference evidence="6 7" key="1">
    <citation type="journal article" date="2007" name="Genome Res.">
        <title>Genome characteristics of facultatively symbiotic Frankia sp. strains reflect host range and host plant biogeography.</title>
        <authorList>
            <person name="Normand P."/>
            <person name="Lapierre P."/>
            <person name="Tisa L.S."/>
            <person name="Gogarten J.P."/>
            <person name="Alloisio N."/>
            <person name="Bagnarol E."/>
            <person name="Bassi C.A."/>
            <person name="Berry A.M."/>
            <person name="Bickhart D.M."/>
            <person name="Choisne N."/>
            <person name="Couloux A."/>
            <person name="Cournoyer B."/>
            <person name="Cruveiller S."/>
            <person name="Daubin V."/>
            <person name="Demange N."/>
            <person name="Francino M.P."/>
            <person name="Goltsman E."/>
            <person name="Huang Y."/>
            <person name="Kopp O.R."/>
            <person name="Labarre L."/>
            <person name="Lapidus A."/>
            <person name="Lavire C."/>
            <person name="Marechal J."/>
            <person name="Martinez M."/>
            <person name="Mastronunzio J.E."/>
            <person name="Mullin B.C."/>
            <person name="Niemann J."/>
            <person name="Pujic P."/>
            <person name="Rawnsley T."/>
            <person name="Rouy Z."/>
            <person name="Schenowitz C."/>
            <person name="Sellstedt A."/>
            <person name="Tavares F."/>
            <person name="Tomkins J.P."/>
            <person name="Vallenet D."/>
            <person name="Valverde C."/>
            <person name="Wall L.G."/>
            <person name="Wang Y."/>
            <person name="Medigue C."/>
            <person name="Benson D.R."/>
        </authorList>
    </citation>
    <scope>NUCLEOTIDE SEQUENCE [LARGE SCALE GENOMIC DNA]</scope>
    <source>
        <strain evidence="7">DSM 45986 / CECT 9034 / ACN14a</strain>
    </source>
</reference>
<dbReference type="InterPro" id="IPR029030">
    <property type="entry name" value="Caspase-like_dom_sf"/>
</dbReference>